<name>A0A0U4JR71_9CAUD</name>
<protein>
    <submittedName>
        <fullName evidence="1">Uncharacterized protein</fullName>
    </submittedName>
</protein>
<evidence type="ECO:0000313" key="1">
    <source>
        <dbReference type="EMBL" id="ALY10865.1"/>
    </source>
</evidence>
<gene>
    <name evidence="1" type="primary">83</name>
    <name evidence="1" type="ORF">WILDE_83</name>
</gene>
<dbReference type="EMBL" id="KU160673">
    <property type="protein sequence ID" value="ALY10865.1"/>
    <property type="molecule type" value="Genomic_DNA"/>
</dbReference>
<organism evidence="1 2">
    <name type="scientific">Arthrobacter phage Wilde</name>
    <dbReference type="NCBI Taxonomy" id="1772323"/>
    <lineage>
        <taxon>Viruses</taxon>
        <taxon>Duplodnaviria</taxon>
        <taxon>Heunggongvirae</taxon>
        <taxon>Uroviricota</taxon>
        <taxon>Caudoviricetes</taxon>
        <taxon>Tankvirus</taxon>
        <taxon>Tankvirus tank</taxon>
    </lineage>
</organism>
<dbReference type="Proteomes" id="UP000225045">
    <property type="component" value="Segment"/>
</dbReference>
<proteinExistence type="predicted"/>
<evidence type="ECO:0000313" key="2">
    <source>
        <dbReference type="Proteomes" id="UP000225045"/>
    </source>
</evidence>
<accession>A0A0U4JR71</accession>
<reference evidence="1 2" key="1">
    <citation type="submission" date="2015-11" db="EMBL/GenBank/DDBJ databases">
        <authorList>
            <person name="Menninger J.E."/>
            <person name="Lamey M.E."/>
            <person name="Lindemann J.M."/>
            <person name="Martynyuk T."/>
            <person name="Mele F.E."/>
            <person name="Nabua C.T."/>
            <person name="Napoli C.K."/>
            <person name="Santiago L.M."/>
            <person name="Sweetman A.T."/>
            <person name="Weinstein J.L."/>
            <person name="Barrett N.A."/>
            <person name="Buerkert T.R."/>
            <person name="Cautela J.A."/>
            <person name="Egan M.S."/>
            <person name="Erb J.E."/>
            <person name="Garrigan K.E."/>
            <person name="Hagan D.J."/>
            <person name="Hartwell M.C."/>
            <person name="Hyduchak K.M."/>
            <person name="Jacob A.E."/>
            <person name="DeNigris D.M."/>
            <person name="London S.C."/>
            <person name="King-Smith C."/>
            <person name="Lee-Soety J.Y."/>
            <person name="Bradley K.W."/>
            <person name="Asai D.J."/>
            <person name="Bowman C.A."/>
            <person name="Russell D.A."/>
            <person name="Pope W.H."/>
            <person name="Jacobs-Sera D."/>
            <person name="Hendrix R.W."/>
            <person name="Hatfull G.F."/>
        </authorList>
    </citation>
    <scope>NUCLEOTIDE SEQUENCE [LARGE SCALE GENOMIC DNA]</scope>
</reference>
<sequence>MNALDLSPEPKVVGFRTAIEVLRTLAELMEQHPDLPHPVVNFDYDDAKSEYINCVRFSIWDFGPGKEERSLHKINTIVEAFPDHIQWVPSDPSAEKDAFAAKYFKVMAMWGNVEVTISCGADLIGQEVDVVNAGPQVRLEDGTLHALRQTMHIWRPNPGLSPRIMNQAKALELAQSGPAMQELEATEVF</sequence>